<dbReference type="STRING" id="391735.Veis_2826"/>
<dbReference type="Gene3D" id="3.30.700.10">
    <property type="entry name" value="Glycoprotein, Type 4 Pilin"/>
    <property type="match status" value="1"/>
</dbReference>
<dbReference type="OrthoDB" id="8592370at2"/>
<proteinExistence type="predicted"/>
<dbReference type="SUPFAM" id="SSF54523">
    <property type="entry name" value="Pili subunits"/>
    <property type="match status" value="1"/>
</dbReference>
<dbReference type="GeneID" id="76461325"/>
<keyword evidence="1" id="KW-1133">Transmembrane helix</keyword>
<evidence type="ECO:0000256" key="1">
    <source>
        <dbReference type="SAM" id="Phobius"/>
    </source>
</evidence>
<gene>
    <name evidence="2" type="ordered locus">Veis_2826</name>
</gene>
<keyword evidence="3" id="KW-1185">Reference proteome</keyword>
<evidence type="ECO:0000313" key="3">
    <source>
        <dbReference type="Proteomes" id="UP000000374"/>
    </source>
</evidence>
<protein>
    <submittedName>
        <fullName evidence="2">Tfp pilus assembly protein</fullName>
    </submittedName>
</protein>
<dbReference type="AlphaFoldDB" id="A1WLQ7"/>
<dbReference type="InterPro" id="IPR031982">
    <property type="entry name" value="PilE-like"/>
</dbReference>
<dbReference type="Pfam" id="PF16732">
    <property type="entry name" value="ComP_DUS"/>
    <property type="match status" value="1"/>
</dbReference>
<name>A1WLQ7_VEREI</name>
<dbReference type="RefSeq" id="WP_011810560.1">
    <property type="nucleotide sequence ID" value="NC_008786.1"/>
</dbReference>
<dbReference type="PANTHER" id="PTHR30093:SF47">
    <property type="entry name" value="TYPE IV PILUS NON-CORE MINOR PILIN PILE"/>
    <property type="match status" value="1"/>
</dbReference>
<organism evidence="2 3">
    <name type="scientific">Verminephrobacter eiseniae (strain EF01-2)</name>
    <dbReference type="NCBI Taxonomy" id="391735"/>
    <lineage>
        <taxon>Bacteria</taxon>
        <taxon>Pseudomonadati</taxon>
        <taxon>Pseudomonadota</taxon>
        <taxon>Betaproteobacteria</taxon>
        <taxon>Burkholderiales</taxon>
        <taxon>Comamonadaceae</taxon>
        <taxon>Verminephrobacter</taxon>
    </lineage>
</organism>
<keyword evidence="1" id="KW-0472">Membrane</keyword>
<dbReference type="Pfam" id="PF07963">
    <property type="entry name" value="N_methyl"/>
    <property type="match status" value="1"/>
</dbReference>
<dbReference type="PANTHER" id="PTHR30093">
    <property type="entry name" value="GENERAL SECRETION PATHWAY PROTEIN G"/>
    <property type="match status" value="1"/>
</dbReference>
<dbReference type="InterPro" id="IPR012902">
    <property type="entry name" value="N_methyl_site"/>
</dbReference>
<dbReference type="NCBIfam" id="TIGR02532">
    <property type="entry name" value="IV_pilin_GFxxxE"/>
    <property type="match status" value="1"/>
</dbReference>
<dbReference type="HOGENOM" id="CLU_091705_6_1_4"/>
<feature type="transmembrane region" description="Helical" evidence="1">
    <location>
        <begin position="12"/>
        <end position="34"/>
    </location>
</feature>
<dbReference type="PROSITE" id="PS00409">
    <property type="entry name" value="PROKAR_NTER_METHYL"/>
    <property type="match status" value="1"/>
</dbReference>
<keyword evidence="1" id="KW-0812">Transmembrane</keyword>
<evidence type="ECO:0000313" key="2">
    <source>
        <dbReference type="EMBL" id="ABM58564.1"/>
    </source>
</evidence>
<accession>A1WLQ7</accession>
<dbReference type="Proteomes" id="UP000000374">
    <property type="component" value="Chromosome"/>
</dbReference>
<dbReference type="eggNOG" id="COG4968">
    <property type="taxonomic scope" value="Bacteria"/>
</dbReference>
<dbReference type="GO" id="GO:0043683">
    <property type="term" value="P:type IV pilus assembly"/>
    <property type="evidence" value="ECO:0007669"/>
    <property type="project" value="InterPro"/>
</dbReference>
<dbReference type="InterPro" id="IPR045584">
    <property type="entry name" value="Pilin-like"/>
</dbReference>
<dbReference type="KEGG" id="vei:Veis_2826"/>
<sequence length="153" mass="16546">MMAFRKSSRGFTLIELMITLAIVGVLVAVAYPVYTNSMIKGRRAQGRTALVQLLQQQERYMTQRNSYLAFTTAKETGVPTPNTAPFKTFSGDTFAGSYYVLSAVACSEAAPITTCVKVTASPRQADPEVGDLTMTSIGEKSCTGSVPRLCWPS</sequence>
<reference evidence="3" key="1">
    <citation type="submission" date="2006-12" db="EMBL/GenBank/DDBJ databases">
        <title>Complete sequence of chromosome 1 of Verminephrobacter eiseniae EF01-2.</title>
        <authorList>
            <person name="Copeland A."/>
            <person name="Lucas S."/>
            <person name="Lapidus A."/>
            <person name="Barry K."/>
            <person name="Detter J.C."/>
            <person name="Glavina del Rio T."/>
            <person name="Dalin E."/>
            <person name="Tice H."/>
            <person name="Pitluck S."/>
            <person name="Chertkov O."/>
            <person name="Brettin T."/>
            <person name="Bruce D."/>
            <person name="Han C."/>
            <person name="Tapia R."/>
            <person name="Gilna P."/>
            <person name="Schmutz J."/>
            <person name="Larimer F."/>
            <person name="Land M."/>
            <person name="Hauser L."/>
            <person name="Kyrpides N."/>
            <person name="Kim E."/>
            <person name="Stahl D."/>
            <person name="Richardson P."/>
        </authorList>
    </citation>
    <scope>NUCLEOTIDE SEQUENCE [LARGE SCALE GENOMIC DNA]</scope>
    <source>
        <strain evidence="3">EF01-2</strain>
    </source>
</reference>
<dbReference type="EMBL" id="CP000542">
    <property type="protein sequence ID" value="ABM58564.1"/>
    <property type="molecule type" value="Genomic_DNA"/>
</dbReference>